<proteinExistence type="predicted"/>
<dbReference type="KEGG" id="mad:HP15_3733"/>
<dbReference type="HOGENOM" id="CLU_3356977_0_0_6"/>
<accession>E4PI11</accession>
<reference evidence="2" key="2">
    <citation type="submission" date="2010-02" db="EMBL/GenBank/DDBJ databases">
        <title>Complete genome sequence of Marinobacter adhaerens type strain (HP15).</title>
        <authorList>
            <person name="Gaerdes A.A.M."/>
            <person name="Kaeppel E."/>
            <person name="Shezad A."/>
            <person name="Seebah S."/>
            <person name="Teeling H."/>
            <person name="Yarza P."/>
            <person name="Gloeckner F.O."/>
            <person name="Ullrich M.S."/>
        </authorList>
    </citation>
    <scope>NUCLEOTIDE SEQUENCE [LARGE SCALE GENOMIC DNA]</scope>
    <source>
        <strain evidence="2">DSM 23420 / HP15</strain>
    </source>
</reference>
<evidence type="ECO:0000313" key="2">
    <source>
        <dbReference type="Proteomes" id="UP000007077"/>
    </source>
</evidence>
<name>E4PI11_MARAH</name>
<dbReference type="STRING" id="225937.HP15_3733"/>
<dbReference type="AlphaFoldDB" id="E4PI11"/>
<sequence>MKSCWAELSDFVTEGHSLAGYIGFEVIRSTKKELFP</sequence>
<organism evidence="1 2">
    <name type="scientific">Marinobacter adhaerens (strain DSM 23420 / HP15)</name>
    <dbReference type="NCBI Taxonomy" id="225937"/>
    <lineage>
        <taxon>Bacteria</taxon>
        <taxon>Pseudomonadati</taxon>
        <taxon>Pseudomonadota</taxon>
        <taxon>Gammaproteobacteria</taxon>
        <taxon>Pseudomonadales</taxon>
        <taxon>Marinobacteraceae</taxon>
        <taxon>Marinobacter</taxon>
    </lineage>
</organism>
<dbReference type="PATRIC" id="fig|225937.3.peg.3760"/>
<reference evidence="1 2" key="1">
    <citation type="journal article" date="2010" name="Stand. Genomic Sci.">
        <title>Complete genome sequence of Marinobacter adhaerens type strain (HP15), a diatom-interacting marine microorganism.</title>
        <authorList>
            <person name="Gardes A."/>
            <person name="Kaeppel E."/>
            <person name="Shehzad A."/>
            <person name="Seebah S."/>
            <person name="Teeling H."/>
            <person name="Yarza P."/>
            <person name="Glockner F.O."/>
            <person name="Grossart H.P."/>
            <person name="Ullrich M.S."/>
        </authorList>
    </citation>
    <scope>NUCLEOTIDE SEQUENCE [LARGE SCALE GENOMIC DNA]</scope>
    <source>
        <strain evidence="2">DSM 23420 / HP15</strain>
    </source>
</reference>
<evidence type="ECO:0000313" key="1">
    <source>
        <dbReference type="EMBL" id="ADP99497.1"/>
    </source>
</evidence>
<dbReference type="Proteomes" id="UP000007077">
    <property type="component" value="Chromosome"/>
</dbReference>
<dbReference type="EMBL" id="CP001978">
    <property type="protein sequence ID" value="ADP99497.1"/>
    <property type="molecule type" value="Genomic_DNA"/>
</dbReference>
<gene>
    <name evidence="1" type="ordered locus">HP15_3733</name>
</gene>
<protein>
    <submittedName>
        <fullName evidence="1">Uncharacterized protein</fullName>
    </submittedName>
</protein>